<dbReference type="AlphaFoldDB" id="F4G2Y1"/>
<accession>F4G2Y1</accession>
<dbReference type="EMBL" id="CP002656">
    <property type="protein sequence ID" value="AEB95179.1"/>
    <property type="molecule type" value="Genomic_DNA"/>
</dbReference>
<evidence type="ECO:0000313" key="1">
    <source>
        <dbReference type="EMBL" id="AEB95179.1"/>
    </source>
</evidence>
<dbReference type="KEGG" id="mcn:Mcup_1074"/>
<protein>
    <submittedName>
        <fullName evidence="1">Cupin 2 domain-containing protein</fullName>
    </submittedName>
</protein>
<reference evidence="1 2" key="1">
    <citation type="journal article" date="2011" name="J. Bacteriol.">
        <title>Complete genome sequence of Metallosphaera cuprina, a metal sulfide-oxidizing archaeon from a hot spring.</title>
        <authorList>
            <person name="Liu L.J."/>
            <person name="You X.Y."/>
            <person name="Zheng H."/>
            <person name="Wang S."/>
            <person name="Jiang C.Y."/>
            <person name="Liu S.J."/>
        </authorList>
    </citation>
    <scope>NUCLEOTIDE SEQUENCE [LARGE SCALE GENOMIC DNA]</scope>
    <source>
        <strain evidence="1 2">Ar-4</strain>
    </source>
</reference>
<dbReference type="PATRIC" id="fig|1006006.8.peg.1068"/>
<organism evidence="1 2">
    <name type="scientific">Metallosphaera cuprina (strain Ar-4)</name>
    <dbReference type="NCBI Taxonomy" id="1006006"/>
    <lineage>
        <taxon>Archaea</taxon>
        <taxon>Thermoproteota</taxon>
        <taxon>Thermoprotei</taxon>
        <taxon>Sulfolobales</taxon>
        <taxon>Sulfolobaceae</taxon>
        <taxon>Metallosphaera</taxon>
    </lineage>
</organism>
<keyword evidence="2" id="KW-1185">Reference proteome</keyword>
<evidence type="ECO:0000313" key="2">
    <source>
        <dbReference type="Proteomes" id="UP000007812"/>
    </source>
</evidence>
<name>F4G2Y1_METCR</name>
<sequence length="38" mass="4057">MVIPSPSPQDHEKVMAVAAKGLPEVELSDSSVKDPETH</sequence>
<dbReference type="HOGENOM" id="CLU_3322924_0_0_2"/>
<dbReference type="Proteomes" id="UP000007812">
    <property type="component" value="Chromosome"/>
</dbReference>
<gene>
    <name evidence="1" type="ordered locus">Mcup_1074</name>
</gene>
<proteinExistence type="predicted"/>